<reference evidence="2" key="1">
    <citation type="submission" date="2015-07" db="EMBL/GenBank/DDBJ databases">
        <title>Transcriptome Assembly of Anthurium amnicola.</title>
        <authorList>
            <person name="Suzuki J."/>
        </authorList>
    </citation>
    <scope>NUCLEOTIDE SEQUENCE</scope>
</reference>
<organism evidence="2">
    <name type="scientific">Anthurium amnicola</name>
    <dbReference type="NCBI Taxonomy" id="1678845"/>
    <lineage>
        <taxon>Eukaryota</taxon>
        <taxon>Viridiplantae</taxon>
        <taxon>Streptophyta</taxon>
        <taxon>Embryophyta</taxon>
        <taxon>Tracheophyta</taxon>
        <taxon>Spermatophyta</taxon>
        <taxon>Magnoliopsida</taxon>
        <taxon>Liliopsida</taxon>
        <taxon>Araceae</taxon>
        <taxon>Pothoideae</taxon>
        <taxon>Potheae</taxon>
        <taxon>Anthurium</taxon>
    </lineage>
</organism>
<feature type="compositionally biased region" description="Low complexity" evidence="1">
    <location>
        <begin position="59"/>
        <end position="71"/>
    </location>
</feature>
<name>A0A1D1XFY6_9ARAE</name>
<proteinExistence type="predicted"/>
<evidence type="ECO:0000313" key="2">
    <source>
        <dbReference type="EMBL" id="JAT41323.1"/>
    </source>
</evidence>
<dbReference type="GO" id="GO:0006508">
    <property type="term" value="P:proteolysis"/>
    <property type="evidence" value="ECO:0007669"/>
    <property type="project" value="UniProtKB-KW"/>
</dbReference>
<dbReference type="AlphaFoldDB" id="A0A1D1XFY6"/>
<gene>
    <name evidence="2" type="primary">PIM1_4</name>
    <name evidence="2" type="ORF">g.168243</name>
</gene>
<feature type="region of interest" description="Disordered" evidence="1">
    <location>
        <begin position="1"/>
        <end position="80"/>
    </location>
</feature>
<keyword evidence="2" id="KW-0645">Protease</keyword>
<dbReference type="GO" id="GO:0008233">
    <property type="term" value="F:peptidase activity"/>
    <property type="evidence" value="ECO:0007669"/>
    <property type="project" value="UniProtKB-KW"/>
</dbReference>
<feature type="non-terminal residue" evidence="2">
    <location>
        <position position="103"/>
    </location>
</feature>
<keyword evidence="2" id="KW-0378">Hydrolase</keyword>
<sequence length="103" mass="11404">SNIPRPVTSMGITNRAPSRVGMRSFLPQPSTPQPGMVSTTRLGMISPPPMRRHHQIRATTPSSITSRSITPENDDRPMTPLTERLSSMSVINDHNSNYIPLKN</sequence>
<feature type="non-terminal residue" evidence="2">
    <location>
        <position position="1"/>
    </location>
</feature>
<dbReference type="EMBL" id="GDJX01026613">
    <property type="protein sequence ID" value="JAT41323.1"/>
    <property type="molecule type" value="Transcribed_RNA"/>
</dbReference>
<evidence type="ECO:0000256" key="1">
    <source>
        <dbReference type="SAM" id="MobiDB-lite"/>
    </source>
</evidence>
<accession>A0A1D1XFY6</accession>
<protein>
    <submittedName>
        <fullName evidence="2">Lon protease, mitochondrial</fullName>
    </submittedName>
</protein>